<evidence type="ECO:0000256" key="1">
    <source>
        <dbReference type="SAM" id="MobiDB-lite"/>
    </source>
</evidence>
<feature type="compositionally biased region" description="Low complexity" evidence="1">
    <location>
        <begin position="91"/>
        <end position="110"/>
    </location>
</feature>
<keyword evidence="2" id="KW-0472">Membrane</keyword>
<feature type="signal peptide" evidence="3">
    <location>
        <begin position="1"/>
        <end position="25"/>
    </location>
</feature>
<dbReference type="InterPro" id="IPR046151">
    <property type="entry name" value="DUF6153"/>
</dbReference>
<comment type="caution">
    <text evidence="4">The sequence shown here is derived from an EMBL/GenBank/DDBJ whole genome shotgun (WGS) entry which is preliminary data.</text>
</comment>
<organism evidence="4 5">
    <name type="scientific">Pseudonocardia tropica</name>
    <dbReference type="NCBI Taxonomy" id="681289"/>
    <lineage>
        <taxon>Bacteria</taxon>
        <taxon>Bacillati</taxon>
        <taxon>Actinomycetota</taxon>
        <taxon>Actinomycetes</taxon>
        <taxon>Pseudonocardiales</taxon>
        <taxon>Pseudonocardiaceae</taxon>
        <taxon>Pseudonocardia</taxon>
    </lineage>
</organism>
<evidence type="ECO:0000256" key="3">
    <source>
        <dbReference type="SAM" id="SignalP"/>
    </source>
</evidence>
<dbReference type="Proteomes" id="UP001464923">
    <property type="component" value="Unassembled WGS sequence"/>
</dbReference>
<feature type="transmembrane region" description="Helical" evidence="2">
    <location>
        <begin position="67"/>
        <end position="90"/>
    </location>
</feature>
<sequence length="128" mass="12889">MTDRTRLLVLVLPVLLGLLGMHALAAPPAPSGVHHAPAVAAASVPHGVEGSSPPDSHGMPHDGAAHLLHLCLAVLAAGVVLAAAVLLSGFAPLPSSRRPAGPGRPRTAPTARPPPVPRRLALLCVSRT</sequence>
<dbReference type="RefSeq" id="WP_345643215.1">
    <property type="nucleotide sequence ID" value="NZ_BAABLY010000014.1"/>
</dbReference>
<feature type="chain" id="PRO_5046789040" evidence="3">
    <location>
        <begin position="26"/>
        <end position="128"/>
    </location>
</feature>
<evidence type="ECO:0000256" key="2">
    <source>
        <dbReference type="SAM" id="Phobius"/>
    </source>
</evidence>
<keyword evidence="5" id="KW-1185">Reference proteome</keyword>
<accession>A0ABV1K1E4</accession>
<evidence type="ECO:0000313" key="4">
    <source>
        <dbReference type="EMBL" id="MEQ3542050.1"/>
    </source>
</evidence>
<keyword evidence="2" id="KW-0812">Transmembrane</keyword>
<dbReference type="Pfam" id="PF19650">
    <property type="entry name" value="DUF6153"/>
    <property type="match status" value="1"/>
</dbReference>
<keyword evidence="3" id="KW-0732">Signal</keyword>
<feature type="region of interest" description="Disordered" evidence="1">
    <location>
        <begin position="91"/>
        <end position="117"/>
    </location>
</feature>
<dbReference type="EMBL" id="JBEDNP010000022">
    <property type="protein sequence ID" value="MEQ3542050.1"/>
    <property type="molecule type" value="Genomic_DNA"/>
</dbReference>
<proteinExistence type="predicted"/>
<gene>
    <name evidence="4" type="ORF">WHI96_24865</name>
</gene>
<keyword evidence="2" id="KW-1133">Transmembrane helix</keyword>
<reference evidence="4 5" key="1">
    <citation type="submission" date="2024-03" db="EMBL/GenBank/DDBJ databases">
        <title>Draft genome sequence of Pseudonocardia tropica JCM 19149.</title>
        <authorList>
            <person name="Butdee W."/>
            <person name="Duangmal K."/>
        </authorList>
    </citation>
    <scope>NUCLEOTIDE SEQUENCE [LARGE SCALE GENOMIC DNA]</scope>
    <source>
        <strain evidence="4 5">JCM 19149</strain>
    </source>
</reference>
<protein>
    <submittedName>
        <fullName evidence="4">DUF6153 family protein</fullName>
    </submittedName>
</protein>
<name>A0ABV1K1E4_9PSEU</name>
<evidence type="ECO:0000313" key="5">
    <source>
        <dbReference type="Proteomes" id="UP001464923"/>
    </source>
</evidence>